<dbReference type="PANTHER" id="PTHR44068:SF11">
    <property type="entry name" value="GERANYL DIPHOSPHATE 2-C-METHYLTRANSFERASE"/>
    <property type="match status" value="1"/>
</dbReference>
<comment type="caution">
    <text evidence="3">The sequence shown here is derived from an EMBL/GenBank/DDBJ whole genome shotgun (WGS) entry which is preliminary data.</text>
</comment>
<dbReference type="EMBL" id="JAQIIO010000013">
    <property type="protein sequence ID" value="MDA5095636.1"/>
    <property type="molecule type" value="Genomic_DNA"/>
</dbReference>
<gene>
    <name evidence="3" type="ORF">O2N63_16215</name>
</gene>
<keyword evidence="4" id="KW-1185">Reference proteome</keyword>
<dbReference type="InterPro" id="IPR013216">
    <property type="entry name" value="Methyltransf_11"/>
</dbReference>
<feature type="domain" description="Methyltransferase type 11" evidence="2">
    <location>
        <begin position="68"/>
        <end position="164"/>
    </location>
</feature>
<dbReference type="SUPFAM" id="SSF53335">
    <property type="entry name" value="S-adenosyl-L-methionine-dependent methyltransferases"/>
    <property type="match status" value="1"/>
</dbReference>
<evidence type="ECO:0000313" key="3">
    <source>
        <dbReference type="EMBL" id="MDA5095636.1"/>
    </source>
</evidence>
<reference evidence="3 4" key="1">
    <citation type="submission" date="2023-01" db="EMBL/GenBank/DDBJ databases">
        <authorList>
            <person name="Yoon J.-W."/>
        </authorList>
    </citation>
    <scope>NUCLEOTIDE SEQUENCE [LARGE SCALE GENOMIC DNA]</scope>
    <source>
        <strain evidence="3 4">KMU-50</strain>
    </source>
</reference>
<dbReference type="Pfam" id="PF08241">
    <property type="entry name" value="Methyltransf_11"/>
    <property type="match status" value="1"/>
</dbReference>
<proteinExistence type="predicted"/>
<dbReference type="GO" id="GO:0008168">
    <property type="term" value="F:methyltransferase activity"/>
    <property type="evidence" value="ECO:0007669"/>
    <property type="project" value="UniProtKB-KW"/>
</dbReference>
<dbReference type="GO" id="GO:0032259">
    <property type="term" value="P:methylation"/>
    <property type="evidence" value="ECO:0007669"/>
    <property type="project" value="UniProtKB-KW"/>
</dbReference>
<sequence length="273" mass="29993">MPEQISTHYGRGMNLTDRIANDLQSSGFDLSNLRPSDFEPIDEFHFRGRAATVQLLEQMKLAPGNHVLDIGSGLGGVARTIAEEANASVVGVDLTPEFCEAANAISNWVDLGDKTDFLQGDATDLPFPDNQFDGAVTVHVAMNIPNKLAMYQEAHRVLKPGARFGIYDIVQGEGGDVLYPAPWATDASISQLATPAEMSNYLLQAGFRILHEEDSTAESFNWLKERATQPKPTRSLPVTTQLLFGDTAAEMTQNQLLGLRERRMLTYCFICEA</sequence>
<dbReference type="InterPro" id="IPR050447">
    <property type="entry name" value="Erg6_SMT_methyltransf"/>
</dbReference>
<name>A0ABT4W552_9RHOB</name>
<dbReference type="PANTHER" id="PTHR44068">
    <property type="entry name" value="ZGC:194242"/>
    <property type="match status" value="1"/>
</dbReference>
<evidence type="ECO:0000259" key="2">
    <source>
        <dbReference type="Pfam" id="PF08241"/>
    </source>
</evidence>
<accession>A0ABT4W552</accession>
<dbReference type="Proteomes" id="UP001528040">
    <property type="component" value="Unassembled WGS sequence"/>
</dbReference>
<evidence type="ECO:0000313" key="4">
    <source>
        <dbReference type="Proteomes" id="UP001528040"/>
    </source>
</evidence>
<dbReference type="RefSeq" id="WP_271055347.1">
    <property type="nucleotide sequence ID" value="NZ_JAQIIO010000013.1"/>
</dbReference>
<dbReference type="Gene3D" id="3.40.50.150">
    <property type="entry name" value="Vaccinia Virus protein VP39"/>
    <property type="match status" value="1"/>
</dbReference>
<evidence type="ECO:0000256" key="1">
    <source>
        <dbReference type="ARBA" id="ARBA00022679"/>
    </source>
</evidence>
<dbReference type="InterPro" id="IPR029063">
    <property type="entry name" value="SAM-dependent_MTases_sf"/>
</dbReference>
<keyword evidence="3" id="KW-0489">Methyltransferase</keyword>
<protein>
    <submittedName>
        <fullName evidence="3">Class I SAM-dependent methyltransferase</fullName>
    </submittedName>
</protein>
<keyword evidence="1" id="KW-0808">Transferase</keyword>
<dbReference type="CDD" id="cd02440">
    <property type="entry name" value="AdoMet_MTases"/>
    <property type="match status" value="1"/>
</dbReference>
<organism evidence="3 4">
    <name type="scientific">Aliiroseovarius salicola</name>
    <dbReference type="NCBI Taxonomy" id="3009082"/>
    <lineage>
        <taxon>Bacteria</taxon>
        <taxon>Pseudomonadati</taxon>
        <taxon>Pseudomonadota</taxon>
        <taxon>Alphaproteobacteria</taxon>
        <taxon>Rhodobacterales</taxon>
        <taxon>Paracoccaceae</taxon>
        <taxon>Aliiroseovarius</taxon>
    </lineage>
</organism>